<sequence length="52" mass="6055">MVPFSFSFVFVVDGFKMSQKVPLRSNGSFLKMLQLLILFQKFELRLCVSCFT</sequence>
<protein>
    <submittedName>
        <fullName evidence="1">Uncharacterized protein</fullName>
    </submittedName>
</protein>
<proteinExistence type="predicted"/>
<reference evidence="1" key="1">
    <citation type="submission" date="2018-02" db="EMBL/GenBank/DDBJ databases">
        <title>Rhizophora mucronata_Transcriptome.</title>
        <authorList>
            <person name="Meera S.P."/>
            <person name="Sreeshan A."/>
            <person name="Augustine A."/>
        </authorList>
    </citation>
    <scope>NUCLEOTIDE SEQUENCE</scope>
    <source>
        <tissue evidence="1">Leaf</tissue>
    </source>
</reference>
<evidence type="ECO:0000313" key="1">
    <source>
        <dbReference type="EMBL" id="MBX73583.1"/>
    </source>
</evidence>
<dbReference type="AlphaFoldDB" id="A0A2P2R2W5"/>
<accession>A0A2P2R2W5</accession>
<dbReference type="EMBL" id="GGEC01093099">
    <property type="protein sequence ID" value="MBX73583.1"/>
    <property type="molecule type" value="Transcribed_RNA"/>
</dbReference>
<organism evidence="1">
    <name type="scientific">Rhizophora mucronata</name>
    <name type="common">Asiatic mangrove</name>
    <dbReference type="NCBI Taxonomy" id="61149"/>
    <lineage>
        <taxon>Eukaryota</taxon>
        <taxon>Viridiplantae</taxon>
        <taxon>Streptophyta</taxon>
        <taxon>Embryophyta</taxon>
        <taxon>Tracheophyta</taxon>
        <taxon>Spermatophyta</taxon>
        <taxon>Magnoliopsida</taxon>
        <taxon>eudicotyledons</taxon>
        <taxon>Gunneridae</taxon>
        <taxon>Pentapetalae</taxon>
        <taxon>rosids</taxon>
        <taxon>fabids</taxon>
        <taxon>Malpighiales</taxon>
        <taxon>Rhizophoraceae</taxon>
        <taxon>Rhizophora</taxon>
    </lineage>
</organism>
<name>A0A2P2R2W5_RHIMU</name>